<evidence type="ECO:0000313" key="1">
    <source>
        <dbReference type="EMBL" id="CAL4207407.1"/>
    </source>
</evidence>
<name>A0AAV2SMA5_MEGNR</name>
<proteinExistence type="predicted"/>
<comment type="caution">
    <text evidence="1">The sequence shown here is derived from an EMBL/GenBank/DDBJ whole genome shotgun (WGS) entry which is preliminary data.</text>
</comment>
<reference evidence="1 2" key="1">
    <citation type="submission" date="2024-05" db="EMBL/GenBank/DDBJ databases">
        <authorList>
            <person name="Wallberg A."/>
        </authorList>
    </citation>
    <scope>NUCLEOTIDE SEQUENCE [LARGE SCALE GENOMIC DNA]</scope>
</reference>
<feature type="non-terminal residue" evidence="1">
    <location>
        <position position="99"/>
    </location>
</feature>
<dbReference type="AlphaFoldDB" id="A0AAV2SMA5"/>
<dbReference type="Proteomes" id="UP001497623">
    <property type="component" value="Unassembled WGS sequence"/>
</dbReference>
<organism evidence="1 2">
    <name type="scientific">Meganyctiphanes norvegica</name>
    <name type="common">Northern krill</name>
    <name type="synonym">Thysanopoda norvegica</name>
    <dbReference type="NCBI Taxonomy" id="48144"/>
    <lineage>
        <taxon>Eukaryota</taxon>
        <taxon>Metazoa</taxon>
        <taxon>Ecdysozoa</taxon>
        <taxon>Arthropoda</taxon>
        <taxon>Crustacea</taxon>
        <taxon>Multicrustacea</taxon>
        <taxon>Malacostraca</taxon>
        <taxon>Eumalacostraca</taxon>
        <taxon>Eucarida</taxon>
        <taxon>Euphausiacea</taxon>
        <taxon>Euphausiidae</taxon>
        <taxon>Meganyctiphanes</taxon>
    </lineage>
</organism>
<sequence>MVQYYQRSLQVPDLPEDQVSLLLIDYLLILVHLEDLNVETLLMMLGFLLYGDLDNLLYVVVCDLPDDCDYDDLPPLGEVLITLYLTGELESDEFDTMVY</sequence>
<evidence type="ECO:0000313" key="2">
    <source>
        <dbReference type="Proteomes" id="UP001497623"/>
    </source>
</evidence>
<accession>A0AAV2SMA5</accession>
<dbReference type="EMBL" id="CAXKWB010082783">
    <property type="protein sequence ID" value="CAL4207407.1"/>
    <property type="molecule type" value="Genomic_DNA"/>
</dbReference>
<gene>
    <name evidence="1" type="ORF">MNOR_LOCUS38083</name>
</gene>
<keyword evidence="2" id="KW-1185">Reference proteome</keyword>
<protein>
    <submittedName>
        <fullName evidence="1">Uncharacterized protein</fullName>
    </submittedName>
</protein>